<comment type="caution">
    <text evidence="2">The sequence shown here is derived from an EMBL/GenBank/DDBJ whole genome shotgun (WGS) entry which is preliminary data.</text>
</comment>
<dbReference type="EMBL" id="VSRR010001153">
    <property type="protein sequence ID" value="MPC22999.1"/>
    <property type="molecule type" value="Genomic_DNA"/>
</dbReference>
<name>A0A5B7DPI8_PORTR</name>
<organism evidence="2 3">
    <name type="scientific">Portunus trituberculatus</name>
    <name type="common">Swimming crab</name>
    <name type="synonym">Neptunus trituberculatus</name>
    <dbReference type="NCBI Taxonomy" id="210409"/>
    <lineage>
        <taxon>Eukaryota</taxon>
        <taxon>Metazoa</taxon>
        <taxon>Ecdysozoa</taxon>
        <taxon>Arthropoda</taxon>
        <taxon>Crustacea</taxon>
        <taxon>Multicrustacea</taxon>
        <taxon>Malacostraca</taxon>
        <taxon>Eumalacostraca</taxon>
        <taxon>Eucarida</taxon>
        <taxon>Decapoda</taxon>
        <taxon>Pleocyemata</taxon>
        <taxon>Brachyura</taxon>
        <taxon>Eubrachyura</taxon>
        <taxon>Portunoidea</taxon>
        <taxon>Portunidae</taxon>
        <taxon>Portuninae</taxon>
        <taxon>Portunus</taxon>
    </lineage>
</organism>
<accession>A0A5B7DPI8</accession>
<dbReference type="AlphaFoldDB" id="A0A5B7DPI8"/>
<keyword evidence="3" id="KW-1185">Reference proteome</keyword>
<feature type="region of interest" description="Disordered" evidence="1">
    <location>
        <begin position="87"/>
        <end position="116"/>
    </location>
</feature>
<sequence>MRYRGGHEGMSALGARRAREAWQATWRRVSERACWRGGFIRRRDVDLDEVTPGRLWGESTRLPKCGGDFQSSPPLYMNTLWRTKVSGQQQQHPRLLSPRQYTAEPPSNPAGLSGGRLTSPTSAWLLGSLYLVR</sequence>
<proteinExistence type="predicted"/>
<gene>
    <name evidence="2" type="ORF">E2C01_016032</name>
</gene>
<dbReference type="Proteomes" id="UP000324222">
    <property type="component" value="Unassembled WGS sequence"/>
</dbReference>
<reference evidence="2 3" key="1">
    <citation type="submission" date="2019-05" db="EMBL/GenBank/DDBJ databases">
        <title>Another draft genome of Portunus trituberculatus and its Hox gene families provides insights of decapod evolution.</title>
        <authorList>
            <person name="Jeong J.-H."/>
            <person name="Song I."/>
            <person name="Kim S."/>
            <person name="Choi T."/>
            <person name="Kim D."/>
            <person name="Ryu S."/>
            <person name="Kim W."/>
        </authorList>
    </citation>
    <scope>NUCLEOTIDE SEQUENCE [LARGE SCALE GENOMIC DNA]</scope>
    <source>
        <tissue evidence="2">Muscle</tissue>
    </source>
</reference>
<evidence type="ECO:0000313" key="2">
    <source>
        <dbReference type="EMBL" id="MPC22999.1"/>
    </source>
</evidence>
<evidence type="ECO:0000313" key="3">
    <source>
        <dbReference type="Proteomes" id="UP000324222"/>
    </source>
</evidence>
<evidence type="ECO:0000256" key="1">
    <source>
        <dbReference type="SAM" id="MobiDB-lite"/>
    </source>
</evidence>
<protein>
    <submittedName>
        <fullName evidence="2">Uncharacterized protein</fullName>
    </submittedName>
</protein>